<dbReference type="SUPFAM" id="SSF53756">
    <property type="entry name" value="UDP-Glycosyltransferase/glycogen phosphorylase"/>
    <property type="match status" value="1"/>
</dbReference>
<dbReference type="GO" id="GO:1901137">
    <property type="term" value="P:carbohydrate derivative biosynthetic process"/>
    <property type="evidence" value="ECO:0007669"/>
    <property type="project" value="UniProtKB-ARBA"/>
</dbReference>
<proteinExistence type="predicted"/>
<dbReference type="Proteomes" id="UP000680865">
    <property type="component" value="Unassembled WGS sequence"/>
</dbReference>
<dbReference type="PANTHER" id="PTHR45947">
    <property type="entry name" value="SULFOQUINOVOSYL TRANSFERASE SQD2"/>
    <property type="match status" value="1"/>
</dbReference>
<evidence type="ECO:0000256" key="2">
    <source>
        <dbReference type="ARBA" id="ARBA00022679"/>
    </source>
</evidence>
<dbReference type="InterPro" id="IPR050194">
    <property type="entry name" value="Glycosyltransferase_grp1"/>
</dbReference>
<evidence type="ECO:0008006" key="7">
    <source>
        <dbReference type="Google" id="ProtNLM"/>
    </source>
</evidence>
<name>A0A919VTZ1_9ACTN</name>
<accession>A0A919VTZ1</accession>
<dbReference type="EMBL" id="BOQP01000035">
    <property type="protein sequence ID" value="GIM78819.1"/>
    <property type="molecule type" value="Genomic_DNA"/>
</dbReference>
<comment type="caution">
    <text evidence="5">The sequence shown here is derived from an EMBL/GenBank/DDBJ whole genome shotgun (WGS) entry which is preliminary data.</text>
</comment>
<evidence type="ECO:0000313" key="5">
    <source>
        <dbReference type="EMBL" id="GIM78819.1"/>
    </source>
</evidence>
<organism evidence="5 6">
    <name type="scientific">Winogradskya consettensis</name>
    <dbReference type="NCBI Taxonomy" id="113560"/>
    <lineage>
        <taxon>Bacteria</taxon>
        <taxon>Bacillati</taxon>
        <taxon>Actinomycetota</taxon>
        <taxon>Actinomycetes</taxon>
        <taxon>Micromonosporales</taxon>
        <taxon>Micromonosporaceae</taxon>
        <taxon>Winogradskya</taxon>
    </lineage>
</organism>
<evidence type="ECO:0000313" key="6">
    <source>
        <dbReference type="Proteomes" id="UP000680865"/>
    </source>
</evidence>
<dbReference type="Pfam" id="PF00534">
    <property type="entry name" value="Glycos_transf_1"/>
    <property type="match status" value="1"/>
</dbReference>
<evidence type="ECO:0000256" key="1">
    <source>
        <dbReference type="ARBA" id="ARBA00022676"/>
    </source>
</evidence>
<keyword evidence="1" id="KW-0328">Glycosyltransferase</keyword>
<dbReference type="PANTHER" id="PTHR45947:SF3">
    <property type="entry name" value="SULFOQUINOVOSYL TRANSFERASE SQD2"/>
    <property type="match status" value="1"/>
</dbReference>
<dbReference type="RefSeq" id="WP_213000764.1">
    <property type="nucleotide sequence ID" value="NZ_BAAATW010000001.1"/>
</dbReference>
<gene>
    <name evidence="5" type="ORF">Aco04nite_62380</name>
</gene>
<feature type="domain" description="Glycosyltransferase subfamily 4-like N-terminal" evidence="4">
    <location>
        <begin position="27"/>
        <end position="184"/>
    </location>
</feature>
<dbReference type="InterPro" id="IPR001296">
    <property type="entry name" value="Glyco_trans_1"/>
</dbReference>
<dbReference type="Gene3D" id="3.40.50.2000">
    <property type="entry name" value="Glycogen Phosphorylase B"/>
    <property type="match status" value="2"/>
</dbReference>
<dbReference type="CDD" id="cd03801">
    <property type="entry name" value="GT4_PimA-like"/>
    <property type="match status" value="1"/>
</dbReference>
<protein>
    <recommendedName>
        <fullName evidence="7">Glycosyltransferase</fullName>
    </recommendedName>
</protein>
<evidence type="ECO:0000259" key="4">
    <source>
        <dbReference type="Pfam" id="PF13439"/>
    </source>
</evidence>
<dbReference type="AlphaFoldDB" id="A0A919VTZ1"/>
<dbReference type="Pfam" id="PF13439">
    <property type="entry name" value="Glyco_transf_4"/>
    <property type="match status" value="1"/>
</dbReference>
<reference evidence="5" key="1">
    <citation type="submission" date="2021-03" db="EMBL/GenBank/DDBJ databases">
        <title>Whole genome shotgun sequence of Actinoplanes consettensis NBRC 14913.</title>
        <authorList>
            <person name="Komaki H."/>
            <person name="Tamura T."/>
        </authorList>
    </citation>
    <scope>NUCLEOTIDE SEQUENCE</scope>
    <source>
        <strain evidence="5">NBRC 14913</strain>
    </source>
</reference>
<keyword evidence="2" id="KW-0808">Transferase</keyword>
<dbReference type="GO" id="GO:0016758">
    <property type="term" value="F:hexosyltransferase activity"/>
    <property type="evidence" value="ECO:0007669"/>
    <property type="project" value="TreeGrafter"/>
</dbReference>
<dbReference type="InterPro" id="IPR028098">
    <property type="entry name" value="Glyco_trans_4-like_N"/>
</dbReference>
<feature type="domain" description="Glycosyl transferase family 1" evidence="3">
    <location>
        <begin position="196"/>
        <end position="336"/>
    </location>
</feature>
<sequence>MKRRYRGTPGEHVVWLNFKDGSHPYGGGAEEYMHQVTARMVDAGQRVTIVTSRPRGAARRTHVRGAAVRRMGNAYTVYPLALLWLLRNRRAIDAIVDACNGIPFFSPLAVGRRVPVVVLIHHVHQAMFHQHFRFPVAQIGRWIERVGNRVVYGVRTIAVVSPSSRTEVRKVLGLIGPVHVAANGQEPLLVPGATRSEVPRIVCVGRLAPHKRWDLLLRALPRIAELIPDVELHLVGDGPCRAELTALIAELGIGDRVTLHGRLENSHRNRLLAAGWLTVCTSEVEGWGLAVTEAMSLGVPAVVLASPGLRDCVRNQLTGWVVARPQHLAGQITSALIELEDTAVAALWARRCRAWAGRFTWDATTDRLIGLLAGEDARRANPDQREICDLSTVVDLPVHLAARIDYTRLSDVDQVDWDLPDPADAGSMRVRLLLAGYDECDATALLQRAGVDTEPPTTWIWVARPADLLGWKRVAGQRAADLRTYFKHQAGVGTGMGRV</sequence>
<evidence type="ECO:0000259" key="3">
    <source>
        <dbReference type="Pfam" id="PF00534"/>
    </source>
</evidence>
<keyword evidence="6" id="KW-1185">Reference proteome</keyword>